<name>A0A1Y3U212_LIMRT</name>
<gene>
    <name evidence="2" type="ORF">B5G22_11260</name>
</gene>
<accession>A0A1Y3U212</accession>
<dbReference type="AlphaFoldDB" id="A0A1Y3U212"/>
<dbReference type="RefSeq" id="WP_087216227.1">
    <property type="nucleotide sequence ID" value="NZ_NFHN01000071.1"/>
</dbReference>
<feature type="signal peptide" evidence="1">
    <location>
        <begin position="1"/>
        <end position="19"/>
    </location>
</feature>
<evidence type="ECO:0000313" key="3">
    <source>
        <dbReference type="Proteomes" id="UP000195868"/>
    </source>
</evidence>
<evidence type="ECO:0008006" key="4">
    <source>
        <dbReference type="Google" id="ProtNLM"/>
    </source>
</evidence>
<keyword evidence="1" id="KW-0732">Signal</keyword>
<proteinExistence type="predicted"/>
<dbReference type="Proteomes" id="UP000195868">
    <property type="component" value="Unassembled WGS sequence"/>
</dbReference>
<dbReference type="EMBL" id="NFHN01000071">
    <property type="protein sequence ID" value="OUN41228.1"/>
    <property type="molecule type" value="Genomic_DNA"/>
</dbReference>
<evidence type="ECO:0000256" key="1">
    <source>
        <dbReference type="SAM" id="SignalP"/>
    </source>
</evidence>
<evidence type="ECO:0000313" key="2">
    <source>
        <dbReference type="EMBL" id="OUN41228.1"/>
    </source>
</evidence>
<feature type="chain" id="PRO_5044063428" description="PepSY domain-containing protein" evidence="1">
    <location>
        <begin position="20"/>
        <end position="99"/>
    </location>
</feature>
<organism evidence="2 3">
    <name type="scientific">Limosilactobacillus reuteri</name>
    <name type="common">Lactobacillus reuteri</name>
    <dbReference type="NCBI Taxonomy" id="1598"/>
    <lineage>
        <taxon>Bacteria</taxon>
        <taxon>Bacillati</taxon>
        <taxon>Bacillota</taxon>
        <taxon>Bacilli</taxon>
        <taxon>Lactobacillales</taxon>
        <taxon>Lactobacillaceae</taxon>
        <taxon>Limosilactobacillus</taxon>
    </lineage>
</organism>
<comment type="caution">
    <text evidence="2">The sequence shown here is derived from an EMBL/GenBank/DDBJ whole genome shotgun (WGS) entry which is preliminary data.</text>
</comment>
<protein>
    <recommendedName>
        <fullName evidence="4">PepSY domain-containing protein</fullName>
    </recommendedName>
</protein>
<sequence>MNKKPILMIMIVSILLVLGGCGSSSDGDKSEMKAAIQMEAEDKGYSNAKWPFFEEDWHFEKQSDGNYTSHGTFKSDGKKHEFSAEVDPASDVILDFYAD</sequence>
<reference evidence="3" key="1">
    <citation type="submission" date="2017-04" db="EMBL/GenBank/DDBJ databases">
        <title>Function of individual gut microbiota members based on whole genome sequencing of pure cultures obtained from chicken caecum.</title>
        <authorList>
            <person name="Medvecky M."/>
            <person name="Cejkova D."/>
            <person name="Polansky O."/>
            <person name="Karasova D."/>
            <person name="Kubasova T."/>
            <person name="Cizek A."/>
            <person name="Rychlik I."/>
        </authorList>
    </citation>
    <scope>NUCLEOTIDE SEQUENCE [LARGE SCALE GENOMIC DNA]</scope>
    <source>
        <strain evidence="3">An71</strain>
    </source>
</reference>
<dbReference type="PROSITE" id="PS51257">
    <property type="entry name" value="PROKAR_LIPOPROTEIN"/>
    <property type="match status" value="1"/>
</dbReference>